<feature type="compositionally biased region" description="Acidic residues" evidence="20">
    <location>
        <begin position="1996"/>
        <end position="2005"/>
    </location>
</feature>
<evidence type="ECO:0000259" key="21">
    <source>
        <dbReference type="PROSITE" id="PS50103"/>
    </source>
</evidence>
<dbReference type="Gene3D" id="1.20.58.190">
    <property type="entry name" value="Translin, domain 1"/>
    <property type="match status" value="1"/>
</dbReference>
<dbReference type="InterPro" id="IPR016068">
    <property type="entry name" value="Translin_N"/>
</dbReference>
<feature type="zinc finger region" description="C3H1-type" evidence="18">
    <location>
        <begin position="1829"/>
        <end position="1856"/>
    </location>
</feature>
<feature type="compositionally biased region" description="Low complexity" evidence="20">
    <location>
        <begin position="878"/>
        <end position="899"/>
    </location>
</feature>
<comment type="caution">
    <text evidence="22">The sequence shown here is derived from an EMBL/GenBank/DDBJ whole genome shotgun (WGS) entry which is preliminary data.</text>
</comment>
<evidence type="ECO:0000256" key="3">
    <source>
        <dbReference type="ARBA" id="ARBA00004629"/>
    </source>
</evidence>
<evidence type="ECO:0000256" key="18">
    <source>
        <dbReference type="PROSITE-ProRule" id="PRU00723"/>
    </source>
</evidence>
<sequence>MVLRWRWKGMTRVARGSKADRFCQSGGVLSARSSHREPEKLAFEKFAPIPLHLTSTSQQSRPAMNDVHMETPPVSSANIKDPMALQQAQDSGNSPPKEGSVRALLGNSVVEDFGHYRDILEQHHERRERIIKVSRDITSFSKKMIFSLHRAEPKDYLPQFSASSEPLLDFKEKHTTVLKLFHRAAVDLQGSNYHRYQRSVSGAMQEYIEAMTLEYYLLHGALMPKTALEADLVFMSTAEQLNNLDLIIGLGQAPIGGGGGGGTQRGGKFGKDNRKGPYNKDRKEGPKKAAPPPESNPSSEATASSCPAGSVHLSNASETEPTSTAIETDQRDVSTPSTPVQLTRLTLEVTDEDYLLGIADLTGELMRLAINTLGQSLMSSPQEVDALGTALLPTPEERVQQILQFLRTIKSGFDGLSMTKRSPISKKMDTLNQSLKKIELACYNVKVRGAEYPPEVLRQMLLIPRAMNVAAKSGELLFMNFNQDFSCISVGTKHGFKIYNCDPFGKCYSKRAGDHPASSPRRLQIINTKRQSTICELTFPTTILSVKLNRKRLIVVLEDQIYVYDISNMKLLHTIETSPNPHAICALSPSSENCYLAYPSPTPSPTSPFSNNGRDDSHGPSGDVLIFNALTLQVVNIVQAHKTSVSNISINSEGTMLATASDKGTVIRIWSIPNAQRLYQFRRGAQSARIYSLSFNLASTLLCVSSDTDTVHIFKVGGSSSVGGGHRSNGGSLDGSLESKGSGVSSIIRRQSMNIGKNLAGSVGSYLPGAITEMFEPSRDFAHLKLPSAGVQSVIALSNTTPQVMVATSEGYLYQYNIDLENGGPCVLLKQFSLLDSDDKGGADSGVSSAWRTGGYSSSMQPPQSVGAYSSGSGGGSTMASANGRWSMSSGLRQSSSGGLRTSILNSSVMMSQRPSPMAPLTVDEYGALSSSIMGPPMSVGNRFAPRQSMSGSAGPRPSLSGTVSMKDPRPIKDKAFQRSLVHSIVDYLTQNGYPNTITPKNLMQPTNKDFQDVFKFLYQKLEPRYLFQKKFEDEVPVLMKTMRYPAADTISKTALYTVGAPHSWPSMLALLGWMVDVIRVVAKHKENTKVLRQSNAHNRDRDIDPRLDMSQVSPEGALYNYLTMTYRTWMLTGNLQDPEVEESMRKSFDNRKRHLQEQLRIRSASLENLRRDLEAARSEVPPIIVLERENQVLKNDIEQFKKGIDHAIPRIEEVRKANEESNRTISAKQAKLADLHRAKKELQEIVKTQTMTRADLESKLAECSRLRRREEGLKQQLLDIKTQKDELEKRFQSAESEAEQRVKEYNALAMKVGLIPASAKYAHGQDLELRLDVDGARTGEKLYNVDTKAKAEKVISTLRNQFTMEVNKIGNELAALQEELDRLDEQIEDDNTELRDKEHQLNMLTKKYQDEKENARAEALSHQMRKETREQEMQSMDQEITQSITESERLEQENEMLERQAALNREVTNRRIKDVLEHLTDIKRHVEEQVGLIQTMASKKREEALLQKQQLQKSVELERELHIAQVDAALLRNLICLKQKESQDNRVQHSVPEPEPVQPTTGGAVNQGFQPQRKYFLEGRIIHKRKLSKRLFFLDVSLVRRKKQQGTADCKDTAGPGRFSLGEASTGSPSAGSPANSIAHGAREEGVEGLKLSGWQEDVESQDSQMDKAETRLEDQHLSAISQGRMEVISRFPVHSLKELDDLWRRVQLGAVVRVFGDIEISEKKGKVSSAPASTTGHGDGSVEWQTPGKPQRVQWSALLHCLDFDVLEMWQGQDPFEPNPGVAEVGGHQDQNYSGSQKQDRKRKCDDMNSSDGSGSTTKAQHQQRGDATQPHCKFWLNSGKCNKEQCPFWHETDAVRLKAERRRWVEERVQAKRQISHHASDPHQKTTKNQHRERALYFAQWLISTFTREFLTTGAGVLDVAGGRGDLSWELQTRQGIRSTIVEPRAGKGMRKWQRKWLEKFKASNSQLSETSEPAARGKAVGTDEMTERIEKEDVEDQEPDEGKDPAGLTDFIPTSLTYPLQATEPDRIEAMMDDAFLRKHERLVSEASILIGLHPDQATEPIVRAALKAGKPFAVIPCCVFSRDNLHRRLPKIPSSDATNNANSDPQDDPLHADEEDPLTRPVTSYEDFVTWLSTLHPGIETTWLNFEGMNRVLYWRGSAAYS</sequence>
<feature type="region of interest" description="Disordered" evidence="20">
    <location>
        <begin position="258"/>
        <end position="337"/>
    </location>
</feature>
<dbReference type="PROSITE" id="PS50103">
    <property type="entry name" value="ZF_C3H1"/>
    <property type="match status" value="1"/>
</dbReference>
<dbReference type="InterPro" id="IPR001680">
    <property type="entry name" value="WD40_rpt"/>
</dbReference>
<feature type="compositionally biased region" description="Basic and acidic residues" evidence="20">
    <location>
        <begin position="269"/>
        <end position="287"/>
    </location>
</feature>
<evidence type="ECO:0000256" key="2">
    <source>
        <dbReference type="ARBA" id="ARBA00004496"/>
    </source>
</evidence>
<feature type="compositionally biased region" description="Low complexity" evidence="20">
    <location>
        <begin position="1625"/>
        <end position="1640"/>
    </location>
</feature>
<feature type="compositionally biased region" description="Low complexity" evidence="20">
    <location>
        <begin position="296"/>
        <end position="305"/>
    </location>
</feature>
<dbReference type="CDD" id="cd14820">
    <property type="entry name" value="TRAX"/>
    <property type="match status" value="1"/>
</dbReference>
<feature type="region of interest" description="Disordered" evidence="20">
    <location>
        <begin position="854"/>
        <end position="899"/>
    </location>
</feature>
<evidence type="ECO:0000256" key="15">
    <source>
        <dbReference type="ARBA" id="ARBA00023306"/>
    </source>
</evidence>
<evidence type="ECO:0000256" key="17">
    <source>
        <dbReference type="ARBA" id="ARBA00025740"/>
    </source>
</evidence>
<keyword evidence="12" id="KW-0995">Kinetochore</keyword>
<dbReference type="Pfam" id="PF21032">
    <property type="entry name" value="PROPPIN"/>
    <property type="match status" value="1"/>
</dbReference>
<keyword evidence="6" id="KW-0158">Chromosome</keyword>
<feature type="coiled-coil region" evidence="19">
    <location>
        <begin position="1157"/>
        <end position="1305"/>
    </location>
</feature>
<keyword evidence="18" id="KW-0479">Metal-binding</keyword>
<feature type="region of interest" description="Disordered" evidence="20">
    <location>
        <begin position="2095"/>
        <end position="2122"/>
    </location>
</feature>
<dbReference type="GO" id="GO:0008270">
    <property type="term" value="F:zinc ion binding"/>
    <property type="evidence" value="ECO:0007669"/>
    <property type="project" value="UniProtKB-KW"/>
</dbReference>
<evidence type="ECO:0000256" key="4">
    <source>
        <dbReference type="ARBA" id="ARBA00005902"/>
    </source>
</evidence>
<evidence type="ECO:0000256" key="12">
    <source>
        <dbReference type="ARBA" id="ARBA00022838"/>
    </source>
</evidence>
<name>A0A9P8D0F4_MORAP</name>
<dbReference type="InterPro" id="IPR036322">
    <property type="entry name" value="WD40_repeat_dom_sf"/>
</dbReference>
<dbReference type="GO" id="GO:0005737">
    <property type="term" value="C:cytoplasm"/>
    <property type="evidence" value="ECO:0007669"/>
    <property type="project" value="UniProtKB-SubCell"/>
</dbReference>
<feature type="coiled-coil region" evidence="19">
    <location>
        <begin position="1360"/>
        <end position="1471"/>
    </location>
</feature>
<dbReference type="InterPro" id="IPR005550">
    <property type="entry name" value="Kinetochore_Ndc80"/>
</dbReference>
<evidence type="ECO:0000256" key="7">
    <source>
        <dbReference type="ARBA" id="ARBA00022490"/>
    </source>
</evidence>
<keyword evidence="9" id="KW-0132">Cell division</keyword>
<dbReference type="GO" id="GO:0051301">
    <property type="term" value="P:cell division"/>
    <property type="evidence" value="ECO:0007669"/>
    <property type="project" value="UniProtKB-KW"/>
</dbReference>
<evidence type="ECO:0000313" key="23">
    <source>
        <dbReference type="Proteomes" id="UP000717515"/>
    </source>
</evidence>
<dbReference type="InterPro" id="IPR057091">
    <property type="entry name" value="NDC80_loop"/>
</dbReference>
<dbReference type="GO" id="GO:0031262">
    <property type="term" value="C:Ndc80 complex"/>
    <property type="evidence" value="ECO:0007669"/>
    <property type="project" value="InterPro"/>
</dbReference>
<dbReference type="InterPro" id="IPR038273">
    <property type="entry name" value="Ndc80_sf"/>
</dbReference>
<feature type="compositionally biased region" description="Polar residues" evidence="20">
    <location>
        <begin position="1810"/>
        <end position="1829"/>
    </location>
</feature>
<dbReference type="SUPFAM" id="SSF50978">
    <property type="entry name" value="WD40 repeat-like"/>
    <property type="match status" value="1"/>
</dbReference>
<organism evidence="22 23">
    <name type="scientific">Mortierella alpina</name>
    <name type="common">Oleaginous fungus</name>
    <name type="synonym">Mortierella renispora</name>
    <dbReference type="NCBI Taxonomy" id="64518"/>
    <lineage>
        <taxon>Eukaryota</taxon>
        <taxon>Fungi</taxon>
        <taxon>Fungi incertae sedis</taxon>
        <taxon>Mucoromycota</taxon>
        <taxon>Mortierellomycotina</taxon>
        <taxon>Mortierellomycetes</taxon>
        <taxon>Mortierellales</taxon>
        <taxon>Mortierellaceae</taxon>
        <taxon>Mortierella</taxon>
    </lineage>
</organism>
<evidence type="ECO:0000313" key="22">
    <source>
        <dbReference type="EMBL" id="KAG9325551.1"/>
    </source>
</evidence>
<feature type="compositionally biased region" description="Polar residues" evidence="20">
    <location>
        <begin position="312"/>
        <end position="337"/>
    </location>
</feature>
<evidence type="ECO:0000256" key="8">
    <source>
        <dbReference type="ARBA" id="ARBA00022574"/>
    </source>
</evidence>
<dbReference type="Proteomes" id="UP000717515">
    <property type="component" value="Unassembled WGS sequence"/>
</dbReference>
<evidence type="ECO:0000256" key="19">
    <source>
        <dbReference type="SAM" id="Coils"/>
    </source>
</evidence>
<gene>
    <name evidence="22" type="ORF">KVV02_007376</name>
</gene>
<keyword evidence="15" id="KW-0131">Cell cycle</keyword>
<feature type="region of interest" description="Disordered" evidence="20">
    <location>
        <begin position="1967"/>
        <end position="2016"/>
    </location>
</feature>
<feature type="region of interest" description="Disordered" evidence="20">
    <location>
        <begin position="1543"/>
        <end position="1567"/>
    </location>
</feature>
<feature type="compositionally biased region" description="Gly residues" evidence="20">
    <location>
        <begin position="258"/>
        <end position="267"/>
    </location>
</feature>
<feature type="region of interest" description="Disordered" evidence="20">
    <location>
        <begin position="947"/>
        <end position="969"/>
    </location>
</feature>
<dbReference type="Gene3D" id="1.20.58.200">
    <property type="entry name" value="Translin, domain 2"/>
    <property type="match status" value="1"/>
</dbReference>
<accession>A0A9P8D0F4</accession>
<dbReference type="InterPro" id="IPR048720">
    <property type="entry name" value="PROPPIN"/>
</dbReference>
<keyword evidence="16" id="KW-0137">Centromere</keyword>
<keyword evidence="11" id="KW-0498">Mitosis</keyword>
<proteinExistence type="inferred from homology"/>
<feature type="compositionally biased region" description="Polar residues" evidence="20">
    <location>
        <begin position="2100"/>
        <end position="2109"/>
    </location>
</feature>
<evidence type="ECO:0000256" key="13">
    <source>
        <dbReference type="ARBA" id="ARBA00023054"/>
    </source>
</evidence>
<evidence type="ECO:0000256" key="20">
    <source>
        <dbReference type="SAM" id="MobiDB-lite"/>
    </source>
</evidence>
<feature type="domain" description="C3H1-type" evidence="21">
    <location>
        <begin position="1829"/>
        <end position="1856"/>
    </location>
</feature>
<dbReference type="InterPro" id="IPR002848">
    <property type="entry name" value="Translin_fam"/>
</dbReference>
<evidence type="ECO:0000256" key="1">
    <source>
        <dbReference type="ARBA" id="ARBA00004123"/>
    </source>
</evidence>
<dbReference type="GO" id="GO:0051315">
    <property type="term" value="P:attachment of mitotic spindle microtubules to kinetochore"/>
    <property type="evidence" value="ECO:0007669"/>
    <property type="project" value="InterPro"/>
</dbReference>
<dbReference type="SMART" id="SM00320">
    <property type="entry name" value="WD40"/>
    <property type="match status" value="2"/>
</dbReference>
<keyword evidence="14" id="KW-0539">Nucleus</keyword>
<dbReference type="InterPro" id="IPR036081">
    <property type="entry name" value="Translin_sf"/>
</dbReference>
<evidence type="ECO:0000256" key="5">
    <source>
        <dbReference type="ARBA" id="ARBA00007050"/>
    </source>
</evidence>
<dbReference type="GO" id="GO:0043565">
    <property type="term" value="F:sequence-specific DNA binding"/>
    <property type="evidence" value="ECO:0007669"/>
    <property type="project" value="InterPro"/>
</dbReference>
<evidence type="ECO:0000256" key="11">
    <source>
        <dbReference type="ARBA" id="ARBA00022776"/>
    </source>
</evidence>
<comment type="similarity">
    <text evidence="5">Belongs to the NDC80/HEC1 family.</text>
</comment>
<evidence type="ECO:0000256" key="10">
    <source>
        <dbReference type="ARBA" id="ARBA00022737"/>
    </source>
</evidence>
<dbReference type="GO" id="GO:0005634">
    <property type="term" value="C:nucleus"/>
    <property type="evidence" value="ECO:0007669"/>
    <property type="project" value="UniProtKB-SubCell"/>
</dbReference>
<reference evidence="22" key="1">
    <citation type="submission" date="2021-07" db="EMBL/GenBank/DDBJ databases">
        <title>Draft genome of Mortierella alpina, strain LL118, isolated from an aspen leaf litter sample.</title>
        <authorList>
            <person name="Yang S."/>
            <person name="Vinatzer B.A."/>
        </authorList>
    </citation>
    <scope>NUCLEOTIDE SEQUENCE</scope>
    <source>
        <strain evidence="22">LL118</strain>
    </source>
</reference>
<dbReference type="PANTHER" id="PTHR10643:SF2">
    <property type="entry name" value="KINETOCHORE PROTEIN NDC80 HOMOLOG"/>
    <property type="match status" value="1"/>
</dbReference>
<keyword evidence="8" id="KW-0853">WD repeat</keyword>
<feature type="compositionally biased region" description="Polar residues" evidence="20">
    <location>
        <begin position="854"/>
        <end position="864"/>
    </location>
</feature>
<dbReference type="InterPro" id="IPR015943">
    <property type="entry name" value="WD40/YVTN_repeat-like_dom_sf"/>
</dbReference>
<dbReference type="Pfam" id="PF01997">
    <property type="entry name" value="Translin"/>
    <property type="match status" value="1"/>
</dbReference>
<dbReference type="EMBL" id="JAIFTL010000038">
    <property type="protein sequence ID" value="KAG9325551.1"/>
    <property type="molecule type" value="Genomic_DNA"/>
</dbReference>
<evidence type="ECO:0000256" key="16">
    <source>
        <dbReference type="ARBA" id="ARBA00023328"/>
    </source>
</evidence>
<keyword evidence="13 19" id="KW-0175">Coiled coil</keyword>
<dbReference type="Pfam" id="PF03801">
    <property type="entry name" value="Ndc80_HEC"/>
    <property type="match status" value="1"/>
</dbReference>
<comment type="similarity">
    <text evidence="17">Belongs to the WD repeat PROPPIN family.</text>
</comment>
<keyword evidence="18" id="KW-0862">Zinc</keyword>
<evidence type="ECO:0000256" key="14">
    <source>
        <dbReference type="ARBA" id="ARBA00023242"/>
    </source>
</evidence>
<keyword evidence="18" id="KW-0863">Zinc-finger</keyword>
<evidence type="ECO:0000256" key="6">
    <source>
        <dbReference type="ARBA" id="ARBA00022454"/>
    </source>
</evidence>
<dbReference type="InterPro" id="IPR000571">
    <property type="entry name" value="Znf_CCCH"/>
</dbReference>
<dbReference type="InterPro" id="IPR055260">
    <property type="entry name" value="Ndc80_CH"/>
</dbReference>
<comment type="similarity">
    <text evidence="4">Belongs to the translin family.</text>
</comment>
<dbReference type="SUPFAM" id="SSF74784">
    <property type="entry name" value="Translin"/>
    <property type="match status" value="1"/>
</dbReference>
<dbReference type="PANTHER" id="PTHR10643">
    <property type="entry name" value="KINETOCHORE PROTEIN NDC80"/>
    <property type="match status" value="1"/>
</dbReference>
<dbReference type="Gene3D" id="1.10.418.30">
    <property type="entry name" value="Ncd80 complex, Ncd80 subunit"/>
    <property type="match status" value="1"/>
</dbReference>
<keyword evidence="7" id="KW-0963">Cytoplasm</keyword>
<protein>
    <recommendedName>
        <fullName evidence="21">C3H1-type domain-containing protein</fullName>
    </recommendedName>
</protein>
<dbReference type="InterPro" id="IPR016069">
    <property type="entry name" value="Translin_C"/>
</dbReference>
<feature type="region of interest" description="Disordered" evidence="20">
    <location>
        <begin position="1729"/>
        <end position="1749"/>
    </location>
</feature>
<evidence type="ECO:0000256" key="9">
    <source>
        <dbReference type="ARBA" id="ARBA00022618"/>
    </source>
</evidence>
<feature type="region of interest" description="Disordered" evidence="20">
    <location>
        <begin position="1775"/>
        <end position="1830"/>
    </location>
</feature>
<dbReference type="Gene3D" id="2.130.10.10">
    <property type="entry name" value="YVTN repeat-like/Quinoprotein amine dehydrogenase"/>
    <property type="match status" value="1"/>
</dbReference>
<feature type="region of interest" description="Disordered" evidence="20">
    <location>
        <begin position="1605"/>
        <end position="1648"/>
    </location>
</feature>
<keyword evidence="10" id="KW-0677">Repeat</keyword>
<dbReference type="Pfam" id="PF24487">
    <property type="entry name" value="NDC80_loop"/>
    <property type="match status" value="1"/>
</dbReference>
<comment type="subcellular location">
    <subcellularLocation>
        <location evidence="3">Chromosome</location>
        <location evidence="3">Centromere</location>
        <location evidence="3">Kinetochore</location>
    </subcellularLocation>
    <subcellularLocation>
        <location evidence="2">Cytoplasm</location>
    </subcellularLocation>
    <subcellularLocation>
        <location evidence="1">Nucleus</location>
    </subcellularLocation>
</comment>